<dbReference type="Gene3D" id="2.70.98.10">
    <property type="match status" value="1"/>
</dbReference>
<gene>
    <name evidence="1" type="ORF">KGA66_08150</name>
</gene>
<protein>
    <submittedName>
        <fullName evidence="1">Aldose 1-epimerase family protein</fullName>
    </submittedName>
</protein>
<dbReference type="PANTHER" id="PTHR10091">
    <property type="entry name" value="ALDOSE-1-EPIMERASE"/>
    <property type="match status" value="1"/>
</dbReference>
<keyword evidence="2" id="KW-1185">Reference proteome</keyword>
<dbReference type="InterPro" id="IPR014718">
    <property type="entry name" value="GH-type_carb-bd"/>
</dbReference>
<dbReference type="GO" id="GO:0030246">
    <property type="term" value="F:carbohydrate binding"/>
    <property type="evidence" value="ECO:0007669"/>
    <property type="project" value="InterPro"/>
</dbReference>
<comment type="caution">
    <text evidence="1">The sequence shown here is derived from an EMBL/GenBank/DDBJ whole genome shotgun (WGS) entry which is preliminary data.</text>
</comment>
<dbReference type="InterPro" id="IPR011013">
    <property type="entry name" value="Gal_mutarotase_sf_dom"/>
</dbReference>
<sequence>MDSARTAPGTPGADAIAGNGTGANFAGSGAQPTGRQFALESGGYRAVVTEVGAGLRELEHLGPQGPRPLIHGFAADQAAQGGAGQLLAPWPNRVAGGRYRFDGQERQLDITEPARGNAIHGLVRWAGWRVEEESPGRVVLSHRLYPHPGYPHILDLTAAYSLSDTGLEVEVTAHNIGREAAPYGYAAHPYLLPGVPPQPDAADQWTLHVPAQNRVEVDERMNPIALVDVDGSGYDFRTARQLGGCVLDTAFGGLQRELDGIARVRLSEPGGNCVTLWMDHGLEWIQVFTADPLSGPRHRAAVAVEPMSCPPDAFNSGTDLIRLEPGVTVGHRWGIHAG</sequence>
<dbReference type="Proteomes" id="UP000677913">
    <property type="component" value="Unassembled WGS sequence"/>
</dbReference>
<dbReference type="Pfam" id="PF01263">
    <property type="entry name" value="Aldose_epim"/>
    <property type="match status" value="1"/>
</dbReference>
<dbReference type="CDD" id="cd09022">
    <property type="entry name" value="Aldose_epim_Ec_YihR"/>
    <property type="match status" value="1"/>
</dbReference>
<dbReference type="InterPro" id="IPR037480">
    <property type="entry name" value="YihR-like"/>
</dbReference>
<organism evidence="1 2">
    <name type="scientific">Actinocrinis puniceicyclus</name>
    <dbReference type="NCBI Taxonomy" id="977794"/>
    <lineage>
        <taxon>Bacteria</taxon>
        <taxon>Bacillati</taxon>
        <taxon>Actinomycetota</taxon>
        <taxon>Actinomycetes</taxon>
        <taxon>Catenulisporales</taxon>
        <taxon>Actinospicaceae</taxon>
        <taxon>Actinocrinis</taxon>
    </lineage>
</organism>
<dbReference type="EMBL" id="JAGSXH010000019">
    <property type="protein sequence ID" value="MBS2963012.1"/>
    <property type="molecule type" value="Genomic_DNA"/>
</dbReference>
<dbReference type="GO" id="GO:0033499">
    <property type="term" value="P:galactose catabolic process via UDP-galactose, Leloir pathway"/>
    <property type="evidence" value="ECO:0007669"/>
    <property type="project" value="TreeGrafter"/>
</dbReference>
<dbReference type="GO" id="GO:0004034">
    <property type="term" value="F:aldose 1-epimerase activity"/>
    <property type="evidence" value="ECO:0007669"/>
    <property type="project" value="TreeGrafter"/>
</dbReference>
<dbReference type="RefSeq" id="WP_211466298.1">
    <property type="nucleotide sequence ID" value="NZ_JAGSXH010000019.1"/>
</dbReference>
<dbReference type="InterPro" id="IPR008183">
    <property type="entry name" value="Aldose_1/G6P_1-epimerase"/>
</dbReference>
<reference evidence="1" key="1">
    <citation type="submission" date="2021-04" db="EMBL/GenBank/DDBJ databases">
        <title>Genome based classification of Actinospica acidithermotolerans sp. nov., an actinobacterium isolated from an Indonesian hot spring.</title>
        <authorList>
            <person name="Kusuma A.B."/>
            <person name="Putra K.E."/>
            <person name="Nafisah S."/>
            <person name="Loh J."/>
            <person name="Nouioui I."/>
            <person name="Goodfellow M."/>
        </authorList>
    </citation>
    <scope>NUCLEOTIDE SEQUENCE</scope>
    <source>
        <strain evidence="1">DSM 45618</strain>
    </source>
</reference>
<dbReference type="GO" id="GO:0006006">
    <property type="term" value="P:glucose metabolic process"/>
    <property type="evidence" value="ECO:0007669"/>
    <property type="project" value="TreeGrafter"/>
</dbReference>
<dbReference type="SUPFAM" id="SSF74650">
    <property type="entry name" value="Galactose mutarotase-like"/>
    <property type="match status" value="1"/>
</dbReference>
<evidence type="ECO:0000313" key="2">
    <source>
        <dbReference type="Proteomes" id="UP000677913"/>
    </source>
</evidence>
<dbReference type="AlphaFoldDB" id="A0A8J7WMR9"/>
<proteinExistence type="predicted"/>
<accession>A0A8J7WMR9</accession>
<name>A0A8J7WMR9_9ACTN</name>
<dbReference type="PANTHER" id="PTHR10091:SF0">
    <property type="entry name" value="GALACTOSE MUTAROTASE"/>
    <property type="match status" value="1"/>
</dbReference>
<evidence type="ECO:0000313" key="1">
    <source>
        <dbReference type="EMBL" id="MBS2963012.1"/>
    </source>
</evidence>